<dbReference type="WBParaSite" id="PDA_v2.g5372.t1">
    <property type="protein sequence ID" value="PDA_v2.g5372.t1"/>
    <property type="gene ID" value="PDA_v2.g5372"/>
</dbReference>
<dbReference type="Proteomes" id="UP000887578">
    <property type="component" value="Unplaced"/>
</dbReference>
<accession>A0A914QNK7</accession>
<proteinExistence type="predicted"/>
<evidence type="ECO:0000313" key="3">
    <source>
        <dbReference type="WBParaSite" id="PDA_v2.g5372.t1"/>
    </source>
</evidence>
<keyword evidence="2" id="KW-1185">Reference proteome</keyword>
<sequence>MMSKDSFFGAFNRKTAAAEKAKPFKSLPNERQLIPDRISGDIPFHLYRSVFLTPKKYLEFLMKLEQSSSRHDFLFWVFDIVAAGRSADQTVRTITANDLNDFFANPDFLYINKVIASATIGSNDGAISCSNFSEYLLKTYPEIFKPHLYEDQQNPSLTTFPNSSPELYEYRTKAFSSLTKEHLYLANHDEYFLINPMEGLTVEDFPLPVPETHYEKFDPKKFNKHSFFSYYNYFHCLLTYVGQIPESTDCILVDKSPYKHLQVEAYIKKIDFDKLESVDSKDIQELSDNGTIVVVANDESVGDNITTEASNTSSGYETLQYSYQRAKLLYSIPPPDEHSVNVLFVDYGKIAVVSIYQIYKYAFDTSAPKILTTVVPQKKLAKVPVEDDFFVYDFMEKEYFYVGCPTKNFNPAPDPLDELETDTESVYFGKDAPSIDWDEENELIERPKFDNDDSESSEDDSDDEEEDVVYGVQKIAENLGNENKDESDDEEEEGDDEAEENQSEEEDMELY</sequence>
<dbReference type="CDD" id="cd20379">
    <property type="entry name" value="Tudor_dTUD-like"/>
    <property type="match status" value="1"/>
</dbReference>
<dbReference type="AlphaFoldDB" id="A0A914QNK7"/>
<reference evidence="3" key="1">
    <citation type="submission" date="2022-11" db="UniProtKB">
        <authorList>
            <consortium name="WormBaseParasite"/>
        </authorList>
    </citation>
    <scope>IDENTIFICATION</scope>
</reference>
<evidence type="ECO:0000256" key="1">
    <source>
        <dbReference type="SAM" id="MobiDB-lite"/>
    </source>
</evidence>
<feature type="compositionally biased region" description="Acidic residues" evidence="1">
    <location>
        <begin position="452"/>
        <end position="468"/>
    </location>
</feature>
<name>A0A914QNK7_9BILA</name>
<organism evidence="2 3">
    <name type="scientific">Panagrolaimus davidi</name>
    <dbReference type="NCBI Taxonomy" id="227884"/>
    <lineage>
        <taxon>Eukaryota</taxon>
        <taxon>Metazoa</taxon>
        <taxon>Ecdysozoa</taxon>
        <taxon>Nematoda</taxon>
        <taxon>Chromadorea</taxon>
        <taxon>Rhabditida</taxon>
        <taxon>Tylenchina</taxon>
        <taxon>Panagrolaimomorpha</taxon>
        <taxon>Panagrolaimoidea</taxon>
        <taxon>Panagrolaimidae</taxon>
        <taxon>Panagrolaimus</taxon>
    </lineage>
</organism>
<evidence type="ECO:0000313" key="2">
    <source>
        <dbReference type="Proteomes" id="UP000887578"/>
    </source>
</evidence>
<protein>
    <submittedName>
        <fullName evidence="3">Uncharacterized protein</fullName>
    </submittedName>
</protein>
<feature type="region of interest" description="Disordered" evidence="1">
    <location>
        <begin position="437"/>
        <end position="511"/>
    </location>
</feature>
<feature type="compositionally biased region" description="Acidic residues" evidence="1">
    <location>
        <begin position="485"/>
        <end position="511"/>
    </location>
</feature>